<accession>A0A7Z8Y103</accession>
<protein>
    <recommendedName>
        <fullName evidence="3">DUF393 domain-containing protein</fullName>
    </recommendedName>
</protein>
<keyword evidence="2" id="KW-1185">Reference proteome</keyword>
<dbReference type="Proteomes" id="UP000289220">
    <property type="component" value="Unassembled WGS sequence"/>
</dbReference>
<dbReference type="Pfam" id="PF04134">
    <property type="entry name" value="DCC1-like"/>
    <property type="match status" value="1"/>
</dbReference>
<name>A0A7Z8Y103_9CAUL</name>
<dbReference type="PANTHER" id="PTHR33639">
    <property type="entry name" value="THIOL-DISULFIDE OXIDOREDUCTASE DCC"/>
    <property type="match status" value="1"/>
</dbReference>
<sequence>MARGAYSYREDPAVPDFPDDRPLVLFDGDCALCSGSARKILTSDRDGLFRLAPTESPLGRALLAHYGVSPDDPSTMLLIQNGVARERSDAVLAIVAQLPAPYRWASIGRIAPRFIRDRLYDFVARRRRRFPGPTWCARPPAGVDLKDRVLG</sequence>
<reference evidence="1 2" key="1">
    <citation type="submission" date="2018-11" db="EMBL/GenBank/DDBJ databases">
        <authorList>
            <person name="Peiro R."/>
            <person name="Begona"/>
            <person name="Cbmso G."/>
            <person name="Lopez M."/>
            <person name="Gonzalez S."/>
            <person name="Sacristan E."/>
            <person name="Castillo E."/>
        </authorList>
    </citation>
    <scope>NUCLEOTIDE SEQUENCE [LARGE SCALE GENOMIC DNA]</scope>
    <source>
        <strain evidence="1">Brev_genome</strain>
    </source>
</reference>
<dbReference type="InterPro" id="IPR007263">
    <property type="entry name" value="DCC1-like"/>
</dbReference>
<dbReference type="InterPro" id="IPR052927">
    <property type="entry name" value="DCC_oxidoreductase"/>
</dbReference>
<proteinExistence type="predicted"/>
<evidence type="ECO:0008006" key="3">
    <source>
        <dbReference type="Google" id="ProtNLM"/>
    </source>
</evidence>
<evidence type="ECO:0000313" key="2">
    <source>
        <dbReference type="Proteomes" id="UP000289220"/>
    </source>
</evidence>
<dbReference type="PANTHER" id="PTHR33639:SF2">
    <property type="entry name" value="DUF393 DOMAIN-CONTAINING PROTEIN"/>
    <property type="match status" value="1"/>
</dbReference>
<gene>
    <name evidence="1" type="ORF">BREV_BREV_03206</name>
</gene>
<dbReference type="GO" id="GO:0015035">
    <property type="term" value="F:protein-disulfide reductase activity"/>
    <property type="evidence" value="ECO:0007669"/>
    <property type="project" value="InterPro"/>
</dbReference>
<organism evidence="1 2">
    <name type="scientific">Brevundimonas mediterranea</name>
    <dbReference type="NCBI Taxonomy" id="74329"/>
    <lineage>
        <taxon>Bacteria</taxon>
        <taxon>Pseudomonadati</taxon>
        <taxon>Pseudomonadota</taxon>
        <taxon>Alphaproteobacteria</taxon>
        <taxon>Caulobacterales</taxon>
        <taxon>Caulobacteraceae</taxon>
        <taxon>Brevundimonas</taxon>
    </lineage>
</organism>
<dbReference type="EMBL" id="UXHF01000107">
    <property type="protein sequence ID" value="VDC48608.1"/>
    <property type="molecule type" value="Genomic_DNA"/>
</dbReference>
<evidence type="ECO:0000313" key="1">
    <source>
        <dbReference type="EMBL" id="VDC48608.1"/>
    </source>
</evidence>
<dbReference type="AlphaFoldDB" id="A0A7Z8Y103"/>
<comment type="caution">
    <text evidence="1">The sequence shown here is derived from an EMBL/GenBank/DDBJ whole genome shotgun (WGS) entry which is preliminary data.</text>
</comment>